<dbReference type="PROSITE" id="PS51257">
    <property type="entry name" value="PROKAR_LIPOPROTEIN"/>
    <property type="match status" value="1"/>
</dbReference>
<dbReference type="OrthoDB" id="92254at2"/>
<dbReference type="Gene3D" id="1.10.1240.20">
    <property type="entry name" value="Lytic transglycosylase, superhelical linker domain"/>
    <property type="match status" value="1"/>
</dbReference>
<dbReference type="InterPro" id="IPR008258">
    <property type="entry name" value="Transglycosylase_SLT_dom_1"/>
</dbReference>
<organism evidence="6 7">
    <name type="scientific">Trinickia terrae</name>
    <dbReference type="NCBI Taxonomy" id="2571161"/>
    <lineage>
        <taxon>Bacteria</taxon>
        <taxon>Pseudomonadati</taxon>
        <taxon>Pseudomonadota</taxon>
        <taxon>Betaproteobacteria</taxon>
        <taxon>Burkholderiales</taxon>
        <taxon>Burkholderiaceae</taxon>
        <taxon>Trinickia</taxon>
    </lineage>
</organism>
<proteinExistence type="inferred from homology"/>
<dbReference type="SUPFAM" id="SSF53955">
    <property type="entry name" value="Lysozyme-like"/>
    <property type="match status" value="1"/>
</dbReference>
<feature type="chain" id="PRO_5020585826" evidence="3">
    <location>
        <begin position="30"/>
        <end position="655"/>
    </location>
</feature>
<reference evidence="6 7" key="1">
    <citation type="submission" date="2019-04" db="EMBL/GenBank/DDBJ databases">
        <title>Trinickia sp. 7GSK02, isolated from subtropical forest soil.</title>
        <authorList>
            <person name="Gao Z.-H."/>
            <person name="Qiu L.-H."/>
        </authorList>
    </citation>
    <scope>NUCLEOTIDE SEQUENCE [LARGE SCALE GENOMIC DNA]</scope>
    <source>
        <strain evidence="6 7">7GSK02</strain>
    </source>
</reference>
<comment type="similarity">
    <text evidence="1">Belongs to the transglycosylase Slt family.</text>
</comment>
<evidence type="ECO:0000259" key="5">
    <source>
        <dbReference type="Pfam" id="PF14718"/>
    </source>
</evidence>
<dbReference type="RefSeq" id="WP_136899322.1">
    <property type="nucleotide sequence ID" value="NZ_SWJE01000028.1"/>
</dbReference>
<dbReference type="InterPro" id="IPR012289">
    <property type="entry name" value="Lytic_TGlycosylase_superhlx_L"/>
</dbReference>
<dbReference type="Proteomes" id="UP000305539">
    <property type="component" value="Unassembled WGS sequence"/>
</dbReference>
<dbReference type="InterPro" id="IPR037061">
    <property type="entry name" value="Lytic_TGlycoase_superhlx_L_sf"/>
</dbReference>
<keyword evidence="2 3" id="KW-0732">Signal</keyword>
<dbReference type="InterPro" id="IPR008939">
    <property type="entry name" value="Lytic_TGlycosylase_superhlx_U"/>
</dbReference>
<dbReference type="Gene3D" id="1.25.20.10">
    <property type="entry name" value="Bacterial muramidases"/>
    <property type="match status" value="1"/>
</dbReference>
<dbReference type="InterPro" id="IPR023346">
    <property type="entry name" value="Lysozyme-like_dom_sf"/>
</dbReference>
<evidence type="ECO:0000256" key="3">
    <source>
        <dbReference type="SAM" id="SignalP"/>
    </source>
</evidence>
<dbReference type="Pfam" id="PF01464">
    <property type="entry name" value="SLT"/>
    <property type="match status" value="1"/>
</dbReference>
<dbReference type="GO" id="GO:0042597">
    <property type="term" value="C:periplasmic space"/>
    <property type="evidence" value="ECO:0007669"/>
    <property type="project" value="InterPro"/>
</dbReference>
<feature type="domain" description="Transglycosylase SLT" evidence="4">
    <location>
        <begin position="496"/>
        <end position="602"/>
    </location>
</feature>
<dbReference type="Pfam" id="PF14718">
    <property type="entry name" value="SLT_L"/>
    <property type="match status" value="1"/>
</dbReference>
<evidence type="ECO:0000256" key="2">
    <source>
        <dbReference type="ARBA" id="ARBA00022729"/>
    </source>
</evidence>
<keyword evidence="7" id="KW-1185">Reference proteome</keyword>
<dbReference type="EMBL" id="SWJE01000028">
    <property type="protein sequence ID" value="TKC78212.1"/>
    <property type="molecule type" value="Genomic_DNA"/>
</dbReference>
<sequence>MSKRFHRVYRAVSYVLAAATLVACGTASAVRPAPLSQLSGDDQIFIQLREAARNNDPDRAAQLAGMIPNYPAPSYLEYFQIKPQLFDGAGHARVDAPDAPVLSFLQRYDGTAIADRLRNDYLTVLGARHDWPNFDAQYPRFVLNDDTQLKCYALESKLSRGQNVADAARALLVEPKWYGDGCIDLITALTASKQFTADDVWQQIRLSFEQGQTSTGGKLVDALGAAAPDPVLFQQAATTPPLLLAKGVTPDTTSHQLALLAITRMAANDPAATAATFTSLAPSLASPERAIGWGTIAYQAAARQIPGAVDWFRLSANAPLSCPAYEWRVRSALLAGDWTMVRWSIEQMPAELRNRPAWVYWHARALKQAGDVVNANQEFEQIAGNFSFYGQLASEELGQKIAIPPQTKVTDAEVEQAGQTPGFALAQRFYAMNLRLEGNREWNWPLRQMTDRQLLAAAEYARRIELFDRTVNTADRTQVEHDFSLRYLSPFRDIVERDAQSTGLDVEWAYGLIRQESRFIINARSEVGAGGLMQLMPGTAQMVAKKIGLGPLSRAQMNDINTNILLGTNYLSMIYNQFDGSAVLATAGYNAGPGRPRQWKANLPRGVEGAIFAETIPFNETRDYVKNVLSNTVYYAALFEGKPQSLKERLGYIMP</sequence>
<accession>A0A4U1HBS2</accession>
<feature type="signal peptide" evidence="3">
    <location>
        <begin position="1"/>
        <end position="29"/>
    </location>
</feature>
<feature type="domain" description="Lytic transglycosylase superhelical linker" evidence="5">
    <location>
        <begin position="418"/>
        <end position="476"/>
    </location>
</feature>
<evidence type="ECO:0000313" key="7">
    <source>
        <dbReference type="Proteomes" id="UP000305539"/>
    </source>
</evidence>
<evidence type="ECO:0000313" key="6">
    <source>
        <dbReference type="EMBL" id="TKC78212.1"/>
    </source>
</evidence>
<dbReference type="CDD" id="cd13401">
    <property type="entry name" value="Slt70-like"/>
    <property type="match status" value="1"/>
</dbReference>
<evidence type="ECO:0000256" key="1">
    <source>
        <dbReference type="ARBA" id="ARBA00007734"/>
    </source>
</evidence>
<evidence type="ECO:0000259" key="4">
    <source>
        <dbReference type="Pfam" id="PF01464"/>
    </source>
</evidence>
<protein>
    <submittedName>
        <fullName evidence="6">Lytic transglycosylase domain-containing protein</fullName>
    </submittedName>
</protein>
<gene>
    <name evidence="6" type="ORF">FAZ69_32000</name>
</gene>
<dbReference type="PANTHER" id="PTHR37423:SF5">
    <property type="entry name" value="SOLUBLE LYTIC MUREIN TRANSGLYCOSYLASE"/>
    <property type="match status" value="1"/>
</dbReference>
<dbReference type="PANTHER" id="PTHR37423">
    <property type="entry name" value="SOLUBLE LYTIC MUREIN TRANSGLYCOSYLASE-RELATED"/>
    <property type="match status" value="1"/>
</dbReference>
<dbReference type="Gene3D" id="1.10.530.10">
    <property type="match status" value="1"/>
</dbReference>
<dbReference type="SUPFAM" id="SSF48435">
    <property type="entry name" value="Bacterial muramidases"/>
    <property type="match status" value="1"/>
</dbReference>
<comment type="caution">
    <text evidence="6">The sequence shown here is derived from an EMBL/GenBank/DDBJ whole genome shotgun (WGS) entry which is preliminary data.</text>
</comment>
<name>A0A4U1HBS2_9BURK</name>
<dbReference type="GO" id="GO:0004553">
    <property type="term" value="F:hydrolase activity, hydrolyzing O-glycosyl compounds"/>
    <property type="evidence" value="ECO:0007669"/>
    <property type="project" value="InterPro"/>
</dbReference>
<dbReference type="AlphaFoldDB" id="A0A4U1HBS2"/>